<dbReference type="EMBL" id="PDKD01000003">
    <property type="protein sequence ID" value="RXJ92502.1"/>
    <property type="molecule type" value="Genomic_DNA"/>
</dbReference>
<keyword evidence="5 6" id="KW-0472">Membrane</keyword>
<accession>A0AAD0QLH3</accession>
<evidence type="ECO:0000256" key="2">
    <source>
        <dbReference type="ARBA" id="ARBA00022475"/>
    </source>
</evidence>
<comment type="subcellular location">
    <subcellularLocation>
        <location evidence="1">Membrane</location>
        <topology evidence="1">Multi-pass membrane protein</topology>
    </subcellularLocation>
</comment>
<reference evidence="8 10" key="1">
    <citation type="submission" date="2017-10" db="EMBL/GenBank/DDBJ databases">
        <title>Genomics of the genus Arcobacter.</title>
        <authorList>
            <person name="Perez-Cataluna A."/>
            <person name="Figueras M.J."/>
        </authorList>
    </citation>
    <scope>NUCLEOTIDE SEQUENCE [LARGE SCALE GENOMIC DNA]</scope>
    <source>
        <strain evidence="8 10">LMG 25534</strain>
    </source>
</reference>
<evidence type="ECO:0000256" key="4">
    <source>
        <dbReference type="ARBA" id="ARBA00022989"/>
    </source>
</evidence>
<dbReference type="Pfam" id="PF02361">
    <property type="entry name" value="CbiQ"/>
    <property type="match status" value="1"/>
</dbReference>
<gene>
    <name evidence="7" type="primary">cbiQ</name>
    <name evidence="7" type="ORF">ATR_1911</name>
    <name evidence="8" type="ORF">CRU87_03520</name>
</gene>
<evidence type="ECO:0000256" key="5">
    <source>
        <dbReference type="ARBA" id="ARBA00023136"/>
    </source>
</evidence>
<dbReference type="PANTHER" id="PTHR34857">
    <property type="entry name" value="SLL0384 PROTEIN"/>
    <property type="match status" value="1"/>
</dbReference>
<evidence type="ECO:0000256" key="1">
    <source>
        <dbReference type="ARBA" id="ARBA00004141"/>
    </source>
</evidence>
<dbReference type="InterPro" id="IPR051611">
    <property type="entry name" value="ECF_transporter_component"/>
</dbReference>
<sequence>MKLNPAISLICSILFSLIVSFSRVELLFFVPAVFLIFLNYKIFLKIVRKLLLLNFFIVVLSIFLYFETNIYEAINLFLKVNLIILFNLLLFFSSNGFDIVKGFKILRFPKKFVSTLYFTVRLIFELNIELKNIKNSLKARNFKPKIDIFTYKTYGNIFGVLFIKTVSKTNSLKESFLLRGFKDEIFLNCEASLKVTDLLLLSLFIVLFFIKVSS</sequence>
<dbReference type="InterPro" id="IPR003339">
    <property type="entry name" value="ABC/ECF_trnsptr_transmembrane"/>
</dbReference>
<evidence type="ECO:0000313" key="8">
    <source>
        <dbReference type="EMBL" id="RXJ92502.1"/>
    </source>
</evidence>
<organism evidence="7 9">
    <name type="scientific">Aliarcobacter trophiarum LMG 25534</name>
    <dbReference type="NCBI Taxonomy" id="1032241"/>
    <lineage>
        <taxon>Bacteria</taxon>
        <taxon>Pseudomonadati</taxon>
        <taxon>Campylobacterota</taxon>
        <taxon>Epsilonproteobacteria</taxon>
        <taxon>Campylobacterales</taxon>
        <taxon>Arcobacteraceae</taxon>
        <taxon>Aliarcobacter</taxon>
    </lineage>
</organism>
<keyword evidence="3 6" id="KW-0812">Transmembrane</keyword>
<proteinExistence type="predicted"/>
<dbReference type="AlphaFoldDB" id="A0AAD0QLH3"/>
<dbReference type="EMBL" id="CP031367">
    <property type="protein sequence ID" value="AXK49720.1"/>
    <property type="molecule type" value="Genomic_DNA"/>
</dbReference>
<name>A0AAD0QLH3_9BACT</name>
<evidence type="ECO:0000313" key="7">
    <source>
        <dbReference type="EMBL" id="AXK49720.1"/>
    </source>
</evidence>
<keyword evidence="4 6" id="KW-1133">Transmembrane helix</keyword>
<evidence type="ECO:0000256" key="3">
    <source>
        <dbReference type="ARBA" id="ARBA00022692"/>
    </source>
</evidence>
<feature type="transmembrane region" description="Helical" evidence="6">
    <location>
        <begin position="6"/>
        <end position="38"/>
    </location>
</feature>
<feature type="transmembrane region" description="Helical" evidence="6">
    <location>
        <begin position="78"/>
        <end position="100"/>
    </location>
</feature>
<dbReference type="GO" id="GO:0005886">
    <property type="term" value="C:plasma membrane"/>
    <property type="evidence" value="ECO:0007669"/>
    <property type="project" value="UniProtKB-ARBA"/>
</dbReference>
<dbReference type="RefSeq" id="WP_115429248.1">
    <property type="nucleotide sequence ID" value="NZ_CP031367.1"/>
</dbReference>
<keyword evidence="10" id="KW-1185">Reference proteome</keyword>
<dbReference type="Proteomes" id="UP000254504">
    <property type="component" value="Chromosome"/>
</dbReference>
<feature type="transmembrane region" description="Helical" evidence="6">
    <location>
        <begin position="50"/>
        <end position="66"/>
    </location>
</feature>
<dbReference type="KEGG" id="atp:ATR_1911"/>
<evidence type="ECO:0000313" key="10">
    <source>
        <dbReference type="Proteomes" id="UP000289132"/>
    </source>
</evidence>
<dbReference type="CDD" id="cd16914">
    <property type="entry name" value="EcfT"/>
    <property type="match status" value="1"/>
</dbReference>
<evidence type="ECO:0000313" key="9">
    <source>
        <dbReference type="Proteomes" id="UP000254504"/>
    </source>
</evidence>
<dbReference type="PANTHER" id="PTHR34857:SF2">
    <property type="entry name" value="SLL0384 PROTEIN"/>
    <property type="match status" value="1"/>
</dbReference>
<evidence type="ECO:0000256" key="6">
    <source>
        <dbReference type="SAM" id="Phobius"/>
    </source>
</evidence>
<dbReference type="Proteomes" id="UP000289132">
    <property type="component" value="Unassembled WGS sequence"/>
</dbReference>
<reference evidence="7 9" key="2">
    <citation type="submission" date="2018-07" db="EMBL/GenBank/DDBJ databases">
        <title>Complete genome of the Arcobacter trophiarum type strain LMG 25534.</title>
        <authorList>
            <person name="Miller W.G."/>
            <person name="Yee E."/>
        </authorList>
    </citation>
    <scope>NUCLEOTIDE SEQUENCE [LARGE SCALE GENOMIC DNA]</scope>
    <source>
        <strain evidence="7 9">LMG 25534</strain>
    </source>
</reference>
<protein>
    <submittedName>
        <fullName evidence="8">Cobalt ABC transporter permease</fullName>
    </submittedName>
    <submittedName>
        <fullName evidence="7">Cobalt/nickel ECF transporter CbiMNQO, T component CbiQ</fullName>
    </submittedName>
</protein>
<keyword evidence="2" id="KW-1003">Cell membrane</keyword>
<feature type="transmembrane region" description="Helical" evidence="6">
    <location>
        <begin position="191"/>
        <end position="210"/>
    </location>
</feature>